<evidence type="ECO:0000313" key="1">
    <source>
        <dbReference type="EMBL" id="UOQ74642.1"/>
    </source>
</evidence>
<gene>
    <name evidence="1" type="ORF">MUN79_12685</name>
</gene>
<evidence type="ECO:0000313" key="2">
    <source>
        <dbReference type="Proteomes" id="UP000831796"/>
    </source>
</evidence>
<proteinExistence type="predicted"/>
<dbReference type="AlphaFoldDB" id="A0A8T9QCI5"/>
<dbReference type="EMBL" id="CP095046">
    <property type="protein sequence ID" value="UOQ74642.1"/>
    <property type="molecule type" value="Genomic_DNA"/>
</dbReference>
<sequence length="256" mass="28511">MTTKSTTYIAKIRSTSPEALEMQPVLLDMLLEFEKQAGSYWDLTLSELTAYANLKNQSPAYKGRLVLATAEAMPGLAHDSKARHLLDTLLKVLLRSTLELSNAAFVRLLEQFKLGKEATPDTIIASLYTYPVTAVLTQLEKQVKKQPLDETLTTYLKELLVKIGDYTGYAPLVKVRIKVQDILAQTDREALPTVIFSGNDAFGQALNEFIEELEPLRPGLGCSCYSFGTKPAGLSPRPSLRRKPRLPLPQLARKSW</sequence>
<name>A0A8T9QCI5_9BACT</name>
<protein>
    <submittedName>
        <fullName evidence="1">Uncharacterized protein</fullName>
    </submittedName>
</protein>
<accession>A0A8T9QCI5</accession>
<dbReference type="KEGG" id="hcu:MUN79_12685"/>
<dbReference type="Proteomes" id="UP000831796">
    <property type="component" value="Chromosome"/>
</dbReference>
<dbReference type="RefSeq" id="WP_244677981.1">
    <property type="nucleotide sequence ID" value="NZ_CP095046.1"/>
</dbReference>
<organism evidence="1 2">
    <name type="scientific">Hymenobacter cellulosilyticus</name>
    <dbReference type="NCBI Taxonomy" id="2932248"/>
    <lineage>
        <taxon>Bacteria</taxon>
        <taxon>Pseudomonadati</taxon>
        <taxon>Bacteroidota</taxon>
        <taxon>Cytophagia</taxon>
        <taxon>Cytophagales</taxon>
        <taxon>Hymenobacteraceae</taxon>
        <taxon>Hymenobacter</taxon>
    </lineage>
</organism>
<reference evidence="1" key="1">
    <citation type="submission" date="2022-04" db="EMBL/GenBank/DDBJ databases">
        <title>Hymenobacter sp. isolated from the air.</title>
        <authorList>
            <person name="Won M."/>
            <person name="Lee C.-M."/>
            <person name="Woen H.-Y."/>
            <person name="Kwon S.-W."/>
        </authorList>
    </citation>
    <scope>NUCLEOTIDE SEQUENCE</scope>
    <source>
        <strain evidence="1">5116S-3</strain>
    </source>
</reference>
<keyword evidence="2" id="KW-1185">Reference proteome</keyword>